<comment type="caution">
    <text evidence="8">The sequence shown here is derived from an EMBL/GenBank/DDBJ whole genome shotgun (WGS) entry which is preliminary data.</text>
</comment>
<evidence type="ECO:0000256" key="4">
    <source>
        <dbReference type="ARBA" id="ARBA00022989"/>
    </source>
</evidence>
<evidence type="ECO:0000259" key="7">
    <source>
        <dbReference type="Pfam" id="PF13396"/>
    </source>
</evidence>
<organism evidence="8 9">
    <name type="scientific">Longivirga aurantiaca</name>
    <dbReference type="NCBI Taxonomy" id="1837743"/>
    <lineage>
        <taxon>Bacteria</taxon>
        <taxon>Bacillati</taxon>
        <taxon>Actinomycetota</taxon>
        <taxon>Actinomycetes</taxon>
        <taxon>Sporichthyales</taxon>
        <taxon>Sporichthyaceae</taxon>
        <taxon>Longivirga</taxon>
    </lineage>
</organism>
<protein>
    <submittedName>
        <fullName evidence="8">PLDc N-terminal domain-containing protein</fullName>
    </submittedName>
</protein>
<dbReference type="Proteomes" id="UP001596138">
    <property type="component" value="Unassembled WGS sequence"/>
</dbReference>
<comment type="subcellular location">
    <subcellularLocation>
        <location evidence="1">Cell membrane</location>
        <topology evidence="1">Multi-pass membrane protein</topology>
    </subcellularLocation>
</comment>
<evidence type="ECO:0000313" key="8">
    <source>
        <dbReference type="EMBL" id="MFC6236315.1"/>
    </source>
</evidence>
<feature type="transmembrane region" description="Helical" evidence="6">
    <location>
        <begin position="38"/>
        <end position="57"/>
    </location>
</feature>
<name>A0ABW1SWE9_9ACTN</name>
<feature type="transmembrane region" description="Helical" evidence="6">
    <location>
        <begin position="7"/>
        <end position="26"/>
    </location>
</feature>
<dbReference type="InterPro" id="IPR027379">
    <property type="entry name" value="CLS_N"/>
</dbReference>
<proteinExistence type="predicted"/>
<evidence type="ECO:0000256" key="3">
    <source>
        <dbReference type="ARBA" id="ARBA00022692"/>
    </source>
</evidence>
<dbReference type="Pfam" id="PF13396">
    <property type="entry name" value="PLDc_N"/>
    <property type="match status" value="1"/>
</dbReference>
<evidence type="ECO:0000256" key="1">
    <source>
        <dbReference type="ARBA" id="ARBA00004651"/>
    </source>
</evidence>
<dbReference type="RefSeq" id="WP_386763939.1">
    <property type="nucleotide sequence ID" value="NZ_JBHSTI010000002.1"/>
</dbReference>
<keyword evidence="2" id="KW-1003">Cell membrane</keyword>
<keyword evidence="3 6" id="KW-0812">Transmembrane</keyword>
<keyword evidence="4 6" id="KW-1133">Transmembrane helix</keyword>
<evidence type="ECO:0000313" key="9">
    <source>
        <dbReference type="Proteomes" id="UP001596138"/>
    </source>
</evidence>
<accession>A0ABW1SWE9</accession>
<keyword evidence="5 6" id="KW-0472">Membrane</keyword>
<keyword evidence="9" id="KW-1185">Reference proteome</keyword>
<reference evidence="9" key="1">
    <citation type="journal article" date="2019" name="Int. J. Syst. Evol. Microbiol.">
        <title>The Global Catalogue of Microorganisms (GCM) 10K type strain sequencing project: providing services to taxonomists for standard genome sequencing and annotation.</title>
        <authorList>
            <consortium name="The Broad Institute Genomics Platform"/>
            <consortium name="The Broad Institute Genome Sequencing Center for Infectious Disease"/>
            <person name="Wu L."/>
            <person name="Ma J."/>
        </authorList>
    </citation>
    <scope>NUCLEOTIDE SEQUENCE [LARGE SCALE GENOMIC DNA]</scope>
    <source>
        <strain evidence="9">CGMCC 4.7317</strain>
    </source>
</reference>
<gene>
    <name evidence="8" type="ORF">ACFQGU_00375</name>
</gene>
<evidence type="ECO:0000256" key="5">
    <source>
        <dbReference type="ARBA" id="ARBA00023136"/>
    </source>
</evidence>
<evidence type="ECO:0000256" key="6">
    <source>
        <dbReference type="SAM" id="Phobius"/>
    </source>
</evidence>
<evidence type="ECO:0000256" key="2">
    <source>
        <dbReference type="ARBA" id="ARBA00022475"/>
    </source>
</evidence>
<feature type="domain" description="Cardiolipin synthase N-terminal" evidence="7">
    <location>
        <begin position="14"/>
        <end position="58"/>
    </location>
</feature>
<sequence>MQWLMPIVLGATWVVYLAAIVDWWMTDPVDVRTLAKPAWVLTFLFFWVLGALAWFVWGHPWHRERGP</sequence>
<dbReference type="EMBL" id="JBHSTI010000002">
    <property type="protein sequence ID" value="MFC6236315.1"/>
    <property type="molecule type" value="Genomic_DNA"/>
</dbReference>